<comment type="subcellular location">
    <subcellularLocation>
        <location evidence="7">Cytoplasm</location>
    </subcellularLocation>
</comment>
<evidence type="ECO:0000256" key="4">
    <source>
        <dbReference type="ARBA" id="ARBA00022741"/>
    </source>
</evidence>
<dbReference type="EMBL" id="FOHQ01000002">
    <property type="protein sequence ID" value="SES77534.1"/>
    <property type="molecule type" value="Genomic_DNA"/>
</dbReference>
<keyword evidence="3 7" id="KW-0548">Nucleotidyltransferase</keyword>
<dbReference type="OrthoDB" id="53228at2157"/>
<evidence type="ECO:0000256" key="7">
    <source>
        <dbReference type="HAMAP-Rule" id="MF_00647"/>
    </source>
</evidence>
<dbReference type="EC" id="2.7.7.3" evidence="7"/>
<keyword evidence="4 7" id="KW-0547">Nucleotide-binding</keyword>
<dbReference type="UniPathway" id="UPA00241"/>
<evidence type="ECO:0000256" key="2">
    <source>
        <dbReference type="ARBA" id="ARBA00022679"/>
    </source>
</evidence>
<comment type="pathway">
    <text evidence="7">Cofactor biosynthesis; coenzyme A biosynthesis.</text>
</comment>
<proteinExistence type="inferred from homology"/>
<comment type="catalytic activity">
    <reaction evidence="7">
        <text>(R)-4'-phosphopantetheine + ATP + H(+) = 3'-dephospho-CoA + diphosphate</text>
        <dbReference type="Rhea" id="RHEA:19801"/>
        <dbReference type="ChEBI" id="CHEBI:15378"/>
        <dbReference type="ChEBI" id="CHEBI:30616"/>
        <dbReference type="ChEBI" id="CHEBI:33019"/>
        <dbReference type="ChEBI" id="CHEBI:57328"/>
        <dbReference type="ChEBI" id="CHEBI:61723"/>
        <dbReference type="EC" id="2.7.7.3"/>
    </reaction>
</comment>
<dbReference type="InterPro" id="IPR004821">
    <property type="entry name" value="Cyt_trans-like"/>
</dbReference>
<dbReference type="HAMAP" id="MF_00647">
    <property type="entry name" value="PPAT_arch"/>
    <property type="match status" value="1"/>
</dbReference>
<dbReference type="Gene3D" id="3.40.50.620">
    <property type="entry name" value="HUPs"/>
    <property type="match status" value="1"/>
</dbReference>
<feature type="domain" description="Cytidyltransferase-like" evidence="8">
    <location>
        <begin position="6"/>
        <end position="141"/>
    </location>
</feature>
<dbReference type="Proteomes" id="UP000243338">
    <property type="component" value="Unassembled WGS sequence"/>
</dbReference>
<dbReference type="STRING" id="1353158.SAMN04488587_0919"/>
<keyword evidence="1 7" id="KW-0963">Cytoplasm</keyword>
<evidence type="ECO:0000256" key="3">
    <source>
        <dbReference type="ARBA" id="ARBA00022695"/>
    </source>
</evidence>
<dbReference type="GO" id="GO:0004595">
    <property type="term" value="F:pantetheine-phosphate adenylyltransferase activity"/>
    <property type="evidence" value="ECO:0007669"/>
    <property type="project" value="UniProtKB-UniRule"/>
</dbReference>
<dbReference type="RefSeq" id="WP_091689455.1">
    <property type="nucleotide sequence ID" value="NZ_CAAGSJ010000001.1"/>
</dbReference>
<comment type="function">
    <text evidence="7">Reversibly transfers an adenylyl group from ATP to 4'-phosphopantetheine, yielding dephospho-CoA (dPCoA) and pyrophosphate.</text>
</comment>
<reference evidence="10" key="1">
    <citation type="submission" date="2016-10" db="EMBL/GenBank/DDBJ databases">
        <authorList>
            <person name="Varghese N."/>
            <person name="Submissions S."/>
        </authorList>
    </citation>
    <scope>NUCLEOTIDE SEQUENCE [LARGE SCALE GENOMIC DNA]</scope>
    <source>
        <strain evidence="10">SLH 33</strain>
    </source>
</reference>
<dbReference type="GO" id="GO:0015937">
    <property type="term" value="P:coenzyme A biosynthetic process"/>
    <property type="evidence" value="ECO:0007669"/>
    <property type="project" value="UniProtKB-UniRule"/>
</dbReference>
<evidence type="ECO:0000256" key="5">
    <source>
        <dbReference type="ARBA" id="ARBA00022840"/>
    </source>
</evidence>
<gene>
    <name evidence="7" type="primary">coaD</name>
    <name evidence="9" type="ORF">SAMN04488587_0919</name>
</gene>
<evidence type="ECO:0000256" key="6">
    <source>
        <dbReference type="ARBA" id="ARBA00022993"/>
    </source>
</evidence>
<keyword evidence="6 7" id="KW-0173">Coenzyme A biosynthesis</keyword>
<comment type="similarity">
    <text evidence="7">Belongs to the eukaryotic CoaD family.</text>
</comment>
<evidence type="ECO:0000313" key="10">
    <source>
        <dbReference type="Proteomes" id="UP000243338"/>
    </source>
</evidence>
<dbReference type="AlphaFoldDB" id="A0A1H9Z7V7"/>
<evidence type="ECO:0000256" key="1">
    <source>
        <dbReference type="ARBA" id="ARBA00022490"/>
    </source>
</evidence>
<dbReference type="InterPro" id="IPR014729">
    <property type="entry name" value="Rossmann-like_a/b/a_fold"/>
</dbReference>
<evidence type="ECO:0000313" key="9">
    <source>
        <dbReference type="EMBL" id="SES77534.1"/>
    </source>
</evidence>
<protein>
    <recommendedName>
        <fullName evidence="7">Phosphopantetheine adenylyltransferase</fullName>
        <ecNumber evidence="7">2.7.7.3</ecNumber>
    </recommendedName>
    <alternativeName>
        <fullName evidence="7">Dephospho-CoA pyrophosphorylase</fullName>
    </alternativeName>
    <alternativeName>
        <fullName evidence="7">Pantetheine-phosphate adenylyltransferase</fullName>
        <shortName evidence="7">PPAT</shortName>
    </alternativeName>
</protein>
<organism evidence="9 10">
    <name type="scientific">Methanococcoides vulcani</name>
    <dbReference type="NCBI Taxonomy" id="1353158"/>
    <lineage>
        <taxon>Archaea</taxon>
        <taxon>Methanobacteriati</taxon>
        <taxon>Methanobacteriota</taxon>
        <taxon>Stenosarchaea group</taxon>
        <taxon>Methanomicrobia</taxon>
        <taxon>Methanosarcinales</taxon>
        <taxon>Methanosarcinaceae</taxon>
        <taxon>Methanococcoides</taxon>
    </lineage>
</organism>
<dbReference type="InterPro" id="IPR023540">
    <property type="entry name" value="PPAT_arch"/>
</dbReference>
<dbReference type="GO" id="GO:0005524">
    <property type="term" value="F:ATP binding"/>
    <property type="evidence" value="ECO:0007669"/>
    <property type="project" value="UniProtKB-KW"/>
</dbReference>
<dbReference type="SUPFAM" id="SSF52374">
    <property type="entry name" value="Nucleotidylyl transferase"/>
    <property type="match status" value="1"/>
</dbReference>
<sequence length="160" mass="18002">MGRTAVGGTFEYLHDGHKQLIRKAFETAGDDMLDIGLTSDDMAGEKDRDIPDYPTRKKNLTDFIKELGIPEERYQIQMLTDPYGTTLEDDYDAIVVSPETYPVALKINELRKASGKPEIKIIRIEYVMADDDIPISSTRIVHGEIDVHGHLKGSPDQQPE</sequence>
<keyword evidence="5 7" id="KW-0067">ATP-binding</keyword>
<dbReference type="Pfam" id="PF01467">
    <property type="entry name" value="CTP_transf_like"/>
    <property type="match status" value="1"/>
</dbReference>
<keyword evidence="2 7" id="KW-0808">Transferase</keyword>
<evidence type="ECO:0000259" key="8">
    <source>
        <dbReference type="Pfam" id="PF01467"/>
    </source>
</evidence>
<name>A0A1H9Z7V7_9EURY</name>
<dbReference type="GO" id="GO:0005737">
    <property type="term" value="C:cytoplasm"/>
    <property type="evidence" value="ECO:0007669"/>
    <property type="project" value="UniProtKB-SubCell"/>
</dbReference>
<dbReference type="NCBIfam" id="NF001985">
    <property type="entry name" value="PRK00777.1"/>
    <property type="match status" value="1"/>
</dbReference>
<keyword evidence="10" id="KW-1185">Reference proteome</keyword>
<accession>A0A1H9Z7V7</accession>